<feature type="region of interest" description="Disordered" evidence="1">
    <location>
        <begin position="303"/>
        <end position="345"/>
    </location>
</feature>
<feature type="region of interest" description="Disordered" evidence="1">
    <location>
        <begin position="365"/>
        <end position="393"/>
    </location>
</feature>
<dbReference type="OrthoDB" id="3219582at2759"/>
<evidence type="ECO:0000256" key="1">
    <source>
        <dbReference type="SAM" id="MobiDB-lite"/>
    </source>
</evidence>
<evidence type="ECO:0000313" key="4">
    <source>
        <dbReference type="Proteomes" id="UP000284706"/>
    </source>
</evidence>
<keyword evidence="4" id="KW-1185">Reference proteome</keyword>
<feature type="transmembrane region" description="Helical" evidence="2">
    <location>
        <begin position="6"/>
        <end position="26"/>
    </location>
</feature>
<keyword evidence="2" id="KW-0812">Transmembrane</keyword>
<dbReference type="STRING" id="231916.A0A409Y1V7"/>
<feature type="compositionally biased region" description="Low complexity" evidence="1">
    <location>
        <begin position="333"/>
        <end position="345"/>
    </location>
</feature>
<dbReference type="Proteomes" id="UP000284706">
    <property type="component" value="Unassembled WGS sequence"/>
</dbReference>
<dbReference type="AlphaFoldDB" id="A0A409Y1V7"/>
<feature type="compositionally biased region" description="Low complexity" evidence="1">
    <location>
        <begin position="524"/>
        <end position="536"/>
    </location>
</feature>
<evidence type="ECO:0000256" key="2">
    <source>
        <dbReference type="SAM" id="Phobius"/>
    </source>
</evidence>
<protein>
    <submittedName>
        <fullName evidence="3">Uncharacterized protein</fullName>
    </submittedName>
</protein>
<dbReference type="EMBL" id="NHYE01001310">
    <property type="protein sequence ID" value="PPQ96958.1"/>
    <property type="molecule type" value="Genomic_DNA"/>
</dbReference>
<accession>A0A409Y1V7</accession>
<gene>
    <name evidence="3" type="ORF">CVT26_005980</name>
</gene>
<name>A0A409Y1V7_9AGAR</name>
<keyword evidence="2" id="KW-1133">Transmembrane helix</keyword>
<feature type="transmembrane region" description="Helical" evidence="2">
    <location>
        <begin position="47"/>
        <end position="72"/>
    </location>
</feature>
<evidence type="ECO:0000313" key="3">
    <source>
        <dbReference type="EMBL" id="PPQ96958.1"/>
    </source>
</evidence>
<feature type="region of interest" description="Disordered" evidence="1">
    <location>
        <begin position="278"/>
        <end position="297"/>
    </location>
</feature>
<reference evidence="3 4" key="1">
    <citation type="journal article" date="2018" name="Evol. Lett.">
        <title>Horizontal gene cluster transfer increased hallucinogenic mushroom diversity.</title>
        <authorList>
            <person name="Reynolds H.T."/>
            <person name="Vijayakumar V."/>
            <person name="Gluck-Thaler E."/>
            <person name="Korotkin H.B."/>
            <person name="Matheny P.B."/>
            <person name="Slot J.C."/>
        </authorList>
    </citation>
    <scope>NUCLEOTIDE SEQUENCE [LARGE SCALE GENOMIC DNA]</scope>
    <source>
        <strain evidence="3 4">SRW20</strain>
    </source>
</reference>
<proteinExistence type="predicted"/>
<organism evidence="3 4">
    <name type="scientific">Gymnopilus dilepis</name>
    <dbReference type="NCBI Taxonomy" id="231916"/>
    <lineage>
        <taxon>Eukaryota</taxon>
        <taxon>Fungi</taxon>
        <taxon>Dikarya</taxon>
        <taxon>Basidiomycota</taxon>
        <taxon>Agaricomycotina</taxon>
        <taxon>Agaricomycetes</taxon>
        <taxon>Agaricomycetidae</taxon>
        <taxon>Agaricales</taxon>
        <taxon>Agaricineae</taxon>
        <taxon>Hymenogastraceae</taxon>
        <taxon>Gymnopilus</taxon>
    </lineage>
</organism>
<feature type="region of interest" description="Disordered" evidence="1">
    <location>
        <begin position="516"/>
        <end position="602"/>
    </location>
</feature>
<dbReference type="InParanoid" id="A0A409Y1V7"/>
<sequence length="818" mass="89843">MILFIPAIIIFNEVASFVGVTIRNIPVGKRGQFMTAVGFTSKEDATLWTFFTSLTLAVFTVYQAIFFFFASFRVIQVLLQQRHIEKEGSDKMHFVNGMGWMAGGAKLGAVEMVVGFVGGGFGLSLTRRAIRLVSRICFIIGVAKGPDVLEDFQLVRGEIISATARRKQFRQSRIQQFISNPRLSTFRQLSPTAAAFHATPKAPANVYITEKYGSDSLFLARKPRSRSSSPMVLQTGLPGMEQFVEAKEKDAEKRVTVRYNNGTPKLHMRFSSFDLPEPELPASDTMPRPQSVWYDDSRKSRFTVQSRYSQDDGEIKADLQPPRPKFAQGPQAESESSRNSSEISPSITGSFKIVVGRQRRLSPTAARIYQTPTSSTHPQGLAKSEASGPSLSPVLAHNVTPETLAAMAFPEPIRLEKASESEVPPVPKEDVSSRHKSMASVKSMPDSIQAVHDLAGQFPGPPVSALYVPVSAFQQAISEEGVSPSSVLYPPGIMAPQVLGSPSELLFRDRIQPPYAAQERDDNSSSISNNLSHQSSPPRGGRVPVTPSAGRYRTSGMPPRAKRRGSSIRKTIDPFEDDGSTDPIGQTPQQESRKQTLPDDVTPITGISDIPLFQTVPDNTPGTDHFVDIGMALDTGKSRQFIPSKAPLSARTPTYREDKFNRIAEWVDSSAAVATPPMEALVEEPERKSSLQNLRDSGTDIDIPWLQVDSEQRRVRAVAASSDAKKPTRIKTFGRAPNRPTPAPVHVRHTRGSLHLRPIVIPPRSANMTEAIQGEQVEYSGSLDSSASEVRKGVLRDSEVLGIEDNDARMKQKGVYFF</sequence>
<keyword evidence="2" id="KW-0472">Membrane</keyword>
<comment type="caution">
    <text evidence="3">The sequence shown here is derived from an EMBL/GenBank/DDBJ whole genome shotgun (WGS) entry which is preliminary data.</text>
</comment>